<dbReference type="PANTHER" id="PTHR33988">
    <property type="entry name" value="ENDORIBONUCLEASE MAZF-RELATED"/>
    <property type="match status" value="1"/>
</dbReference>
<dbReference type="InterPro" id="IPR011067">
    <property type="entry name" value="Plasmid_toxin/cell-grow_inhib"/>
</dbReference>
<dbReference type="Proteomes" id="UP000552935">
    <property type="component" value="Unassembled WGS sequence"/>
</dbReference>
<reference evidence="4 5" key="1">
    <citation type="submission" date="2019-04" db="EMBL/GenBank/DDBJ databases">
        <title>Genome Announcement to Ensure Probiotic Safety of Lactobacillus rhamnosus UBLR-58.</title>
        <authorList>
            <person name="Sulthana A."/>
            <person name="Lakshmi S.G."/>
            <person name="Madempudi R.S."/>
        </authorList>
    </citation>
    <scope>NUCLEOTIDE SEQUENCE [LARGE SCALE GENOMIC DNA]</scope>
    <source>
        <strain evidence="4 5">UBLR-58</strain>
    </source>
</reference>
<dbReference type="Pfam" id="PF02452">
    <property type="entry name" value="PemK_toxin"/>
    <property type="match status" value="1"/>
</dbReference>
<dbReference type="RefSeq" id="WP_005692155.1">
    <property type="nucleotide sequence ID" value="NZ_CABFNJ010000007.1"/>
</dbReference>
<keyword evidence="2" id="KW-1277">Toxin-antitoxin system</keyword>
<dbReference type="Gene3D" id="2.30.30.110">
    <property type="match status" value="1"/>
</dbReference>
<dbReference type="GO" id="GO:0003677">
    <property type="term" value="F:DNA binding"/>
    <property type="evidence" value="ECO:0007669"/>
    <property type="project" value="InterPro"/>
</dbReference>
<evidence type="ECO:0000313" key="3">
    <source>
        <dbReference type="EMBL" id="NZA05693.1"/>
    </source>
</evidence>
<accession>A0A7Z9DS75</accession>
<comment type="similarity">
    <text evidence="1">Belongs to the PemK/MazF family.</text>
</comment>
<dbReference type="SUPFAM" id="SSF50118">
    <property type="entry name" value="Cell growth inhibitor/plasmid maintenance toxic component"/>
    <property type="match status" value="1"/>
</dbReference>
<dbReference type="GO" id="GO:0004521">
    <property type="term" value="F:RNA endonuclease activity"/>
    <property type="evidence" value="ECO:0007669"/>
    <property type="project" value="TreeGrafter"/>
</dbReference>
<dbReference type="PANTHER" id="PTHR33988:SF3">
    <property type="entry name" value="ENDORIBONUCLEASE TOXIN CHPB-RELATED"/>
    <property type="match status" value="1"/>
</dbReference>
<dbReference type="GO" id="GO:0016075">
    <property type="term" value="P:rRNA catabolic process"/>
    <property type="evidence" value="ECO:0007669"/>
    <property type="project" value="TreeGrafter"/>
</dbReference>
<dbReference type="Proteomes" id="UP000307517">
    <property type="component" value="Unassembled WGS sequence"/>
</dbReference>
<dbReference type="GO" id="GO:0006402">
    <property type="term" value="P:mRNA catabolic process"/>
    <property type="evidence" value="ECO:0007669"/>
    <property type="project" value="TreeGrafter"/>
</dbReference>
<evidence type="ECO:0000313" key="5">
    <source>
        <dbReference type="Proteomes" id="UP000307517"/>
    </source>
</evidence>
<organism evidence="3 6">
    <name type="scientific">Lacticaseibacillus rhamnosus</name>
    <name type="common">Lactobacillus rhamnosus</name>
    <dbReference type="NCBI Taxonomy" id="47715"/>
    <lineage>
        <taxon>Bacteria</taxon>
        <taxon>Bacillati</taxon>
        <taxon>Bacillota</taxon>
        <taxon>Bacilli</taxon>
        <taxon>Lactobacillales</taxon>
        <taxon>Lactobacillaceae</taxon>
        <taxon>Lacticaseibacillus</taxon>
    </lineage>
</organism>
<dbReference type="EMBL" id="SSHM01000001">
    <property type="protein sequence ID" value="THC79374.1"/>
    <property type="molecule type" value="Genomic_DNA"/>
</dbReference>
<comment type="caution">
    <text evidence="3">The sequence shown here is derived from an EMBL/GenBank/DDBJ whole genome shotgun (WGS) entry which is preliminary data.</text>
</comment>
<evidence type="ECO:0000256" key="1">
    <source>
        <dbReference type="ARBA" id="ARBA00007521"/>
    </source>
</evidence>
<name>A0A7Z9DS75_LACRH</name>
<gene>
    <name evidence="4" type="ORF">E6L36_02500</name>
    <name evidence="3" type="ORF">H0N82_11520</name>
</gene>
<evidence type="ECO:0000313" key="4">
    <source>
        <dbReference type="EMBL" id="THC79374.1"/>
    </source>
</evidence>
<dbReference type="InterPro" id="IPR003477">
    <property type="entry name" value="PemK-like"/>
</dbReference>
<evidence type="ECO:0000256" key="2">
    <source>
        <dbReference type="ARBA" id="ARBA00022649"/>
    </source>
</evidence>
<sequence>MTYKAKQGDVVWLDFDPSEGHEIRKRCPAVVLSSNAYNRATGFVIVAPITSTIRTLPGYVDIVSNKIRGQVVTSQVYSLDVTEQGNRKIDFIERMNIEDFYTVAQFTKMNFDFKF</sequence>
<evidence type="ECO:0000313" key="6">
    <source>
        <dbReference type="Proteomes" id="UP000552935"/>
    </source>
</evidence>
<proteinExistence type="inferred from homology"/>
<protein>
    <submittedName>
        <fullName evidence="3">Type II toxin-antitoxin system PemK/MazF family toxin</fullName>
    </submittedName>
</protein>
<dbReference type="AlphaFoldDB" id="A0A7Z9DS75"/>
<dbReference type="EMBL" id="JACCKI010000010">
    <property type="protein sequence ID" value="NZA05693.1"/>
    <property type="molecule type" value="Genomic_DNA"/>
</dbReference>
<reference evidence="3 6" key="2">
    <citation type="submission" date="2020-07" db="EMBL/GenBank/DDBJ databases">
        <title>Organ Donor 1.</title>
        <authorList>
            <person name="Marsh A.J."/>
            <person name="Azcarate-Peril M.A."/>
        </authorList>
    </citation>
    <scope>NUCLEOTIDE SEQUENCE [LARGE SCALE GENOMIC DNA]</scope>
    <source>
        <strain evidence="3 6">AMC0712</strain>
    </source>
</reference>